<feature type="transmembrane region" description="Helical" evidence="1">
    <location>
        <begin position="64"/>
        <end position="84"/>
    </location>
</feature>
<dbReference type="OrthoDB" id="3918601at2759"/>
<dbReference type="PANTHER" id="PTHR39614">
    <property type="entry name" value="INTEGRAL MEMBRANE PROTEIN"/>
    <property type="match status" value="1"/>
</dbReference>
<evidence type="ECO:0000256" key="1">
    <source>
        <dbReference type="SAM" id="Phobius"/>
    </source>
</evidence>
<keyword evidence="1" id="KW-1133">Transmembrane helix</keyword>
<feature type="transmembrane region" description="Helical" evidence="1">
    <location>
        <begin position="138"/>
        <end position="159"/>
    </location>
</feature>
<keyword evidence="1" id="KW-0472">Membrane</keyword>
<reference evidence="3" key="1">
    <citation type="journal article" date="2020" name="Stud. Mycol.">
        <title>101 Dothideomycetes genomes: a test case for predicting lifestyles and emergence of pathogens.</title>
        <authorList>
            <person name="Haridas S."/>
            <person name="Albert R."/>
            <person name="Binder M."/>
            <person name="Bloem J."/>
            <person name="Labutti K."/>
            <person name="Salamov A."/>
            <person name="Andreopoulos B."/>
            <person name="Baker S."/>
            <person name="Barry K."/>
            <person name="Bills G."/>
            <person name="Bluhm B."/>
            <person name="Cannon C."/>
            <person name="Castanera R."/>
            <person name="Culley D."/>
            <person name="Daum C."/>
            <person name="Ezra D."/>
            <person name="Gonzalez J."/>
            <person name="Henrissat B."/>
            <person name="Kuo A."/>
            <person name="Liang C."/>
            <person name="Lipzen A."/>
            <person name="Lutzoni F."/>
            <person name="Magnuson J."/>
            <person name="Mondo S."/>
            <person name="Nolan M."/>
            <person name="Ohm R."/>
            <person name="Pangilinan J."/>
            <person name="Park H.-J."/>
            <person name="Ramirez L."/>
            <person name="Alfaro M."/>
            <person name="Sun H."/>
            <person name="Tritt A."/>
            <person name="Yoshinaga Y."/>
            <person name="Zwiers L.-H."/>
            <person name="Turgeon B."/>
            <person name="Goodwin S."/>
            <person name="Spatafora J."/>
            <person name="Crous P."/>
            <person name="Grigoriev I."/>
        </authorList>
    </citation>
    <scope>NUCLEOTIDE SEQUENCE</scope>
    <source>
        <strain evidence="3">CBS 110217</strain>
    </source>
</reference>
<keyword evidence="4" id="KW-1185">Reference proteome</keyword>
<evidence type="ECO:0000259" key="2">
    <source>
        <dbReference type="Pfam" id="PF20684"/>
    </source>
</evidence>
<proteinExistence type="predicted"/>
<gene>
    <name evidence="3" type="ORF">EK21DRAFT_107356</name>
</gene>
<dbReference type="EMBL" id="ML978158">
    <property type="protein sequence ID" value="KAF2035232.1"/>
    <property type="molecule type" value="Genomic_DNA"/>
</dbReference>
<dbReference type="InterPro" id="IPR049326">
    <property type="entry name" value="Rhodopsin_dom_fungi"/>
</dbReference>
<feature type="transmembrane region" description="Helical" evidence="1">
    <location>
        <begin position="104"/>
        <end position="126"/>
    </location>
</feature>
<dbReference type="AlphaFoldDB" id="A0A9P4HJP1"/>
<dbReference type="PANTHER" id="PTHR39614:SF2">
    <property type="entry name" value="INTEGRAL MEMBRANE PROTEIN"/>
    <property type="match status" value="1"/>
</dbReference>
<name>A0A9P4HJP1_9PLEO</name>
<accession>A0A9P4HJP1</accession>
<feature type="transmembrane region" description="Helical" evidence="1">
    <location>
        <begin position="31"/>
        <end position="52"/>
    </location>
</feature>
<evidence type="ECO:0000313" key="4">
    <source>
        <dbReference type="Proteomes" id="UP000799777"/>
    </source>
</evidence>
<protein>
    <recommendedName>
        <fullName evidence="2">Rhodopsin domain-containing protein</fullName>
    </recommendedName>
</protein>
<evidence type="ECO:0000313" key="3">
    <source>
        <dbReference type="EMBL" id="KAF2035232.1"/>
    </source>
</evidence>
<organism evidence="3 4">
    <name type="scientific">Setomelanomma holmii</name>
    <dbReference type="NCBI Taxonomy" id="210430"/>
    <lineage>
        <taxon>Eukaryota</taxon>
        <taxon>Fungi</taxon>
        <taxon>Dikarya</taxon>
        <taxon>Ascomycota</taxon>
        <taxon>Pezizomycotina</taxon>
        <taxon>Dothideomycetes</taxon>
        <taxon>Pleosporomycetidae</taxon>
        <taxon>Pleosporales</taxon>
        <taxon>Pleosporineae</taxon>
        <taxon>Phaeosphaeriaceae</taxon>
        <taxon>Setomelanomma</taxon>
    </lineage>
</organism>
<dbReference type="Proteomes" id="UP000799777">
    <property type="component" value="Unassembled WGS sequence"/>
</dbReference>
<feature type="domain" description="Rhodopsin" evidence="2">
    <location>
        <begin position="51"/>
        <end position="192"/>
    </location>
</feature>
<sequence length="352" mass="38165">MDPSAAEPSYLPWDTSVGNQLAHYSSEDHSAPLWAVAILGLIYVLGVLLLRAYIKRHVLGWDDYLITASSAAALGYFVVIYEALRHDLGQVPSDGVDSSLQGKLIFLSRILLLVALHLAKLSTLAILHRIFVRDQKALNLLTALAFGSIVVSGLVSVFVGSIGCPHSALFNAHCSSQITRWSVITSLDVATEAPLRPSNPLKLRGVIIVSILHLNAFVAYTQGPPSPFHITTSLIYQQILLAVSFITATTPNMKAFLQLLSAQWGAADMRTYGNYGSRRNYGTGTYELKSMSSKQPRPLETEAEGPYDGLNLGAEAHDSTREAGDRASVISTSGGSQDLIIRKETTWTVVRS</sequence>
<comment type="caution">
    <text evidence="3">The sequence shown here is derived from an EMBL/GenBank/DDBJ whole genome shotgun (WGS) entry which is preliminary data.</text>
</comment>
<keyword evidence="1" id="KW-0812">Transmembrane</keyword>
<dbReference type="Pfam" id="PF20684">
    <property type="entry name" value="Fung_rhodopsin"/>
    <property type="match status" value="1"/>
</dbReference>